<evidence type="ECO:0000256" key="2">
    <source>
        <dbReference type="ARBA" id="ARBA00007296"/>
    </source>
</evidence>
<sequence length="146" mass="14696">MNVLTLITIGAALLVLGTIAVGVYFVYNDCDEKRTKMKKFLRINLTTFIPILGAALVVMAPSLVSAATTATTSGITDAGLGYIAAALSTGLACAGAGYAVGVVGSAALGAVSEDQKILGKTLIYVGLAEGVAIYGLIISILIIGSL</sequence>
<evidence type="ECO:0000256" key="4">
    <source>
        <dbReference type="ARBA" id="ARBA00022692"/>
    </source>
</evidence>
<dbReference type="RefSeq" id="WP_050741060.1">
    <property type="nucleotide sequence ID" value="NZ_LGYO01000038.1"/>
</dbReference>
<dbReference type="InterPro" id="IPR035921">
    <property type="entry name" value="F/V-ATP_Csub_sf"/>
</dbReference>
<dbReference type="Proteomes" id="UP000036873">
    <property type="component" value="Unassembled WGS sequence"/>
</dbReference>
<keyword evidence="3 8" id="KW-0813">Transport</keyword>
<dbReference type="Gene3D" id="1.20.120.610">
    <property type="entry name" value="lithium bound rotor ring of v- atpase"/>
    <property type="match status" value="1"/>
</dbReference>
<dbReference type="GO" id="GO:0033179">
    <property type="term" value="C:proton-transporting V-type ATPase, V0 domain"/>
    <property type="evidence" value="ECO:0007669"/>
    <property type="project" value="InterPro"/>
</dbReference>
<comment type="similarity">
    <text evidence="2 8">Belongs to the V-ATPase proteolipid subunit family.</text>
</comment>
<keyword evidence="6 8" id="KW-0406">Ion transport</keyword>
<feature type="domain" description="V-ATPase proteolipid subunit C-like" evidence="9">
    <location>
        <begin position="83"/>
        <end position="142"/>
    </location>
</feature>
<comment type="caution">
    <text evidence="10">The sequence shown here is derived from an EMBL/GenBank/DDBJ whole genome shotgun (WGS) entry which is preliminary data.</text>
</comment>
<evidence type="ECO:0000313" key="11">
    <source>
        <dbReference type="Proteomes" id="UP000036873"/>
    </source>
</evidence>
<dbReference type="PRINTS" id="PR00122">
    <property type="entry name" value="VACATPASE"/>
</dbReference>
<dbReference type="GO" id="GO:0046961">
    <property type="term" value="F:proton-transporting ATPase activity, rotational mechanism"/>
    <property type="evidence" value="ECO:0007669"/>
    <property type="project" value="InterPro"/>
</dbReference>
<evidence type="ECO:0000256" key="6">
    <source>
        <dbReference type="ARBA" id="ARBA00023065"/>
    </source>
</evidence>
<feature type="transmembrane region" description="Helical" evidence="8">
    <location>
        <begin position="6"/>
        <end position="27"/>
    </location>
</feature>
<evidence type="ECO:0000256" key="5">
    <source>
        <dbReference type="ARBA" id="ARBA00022989"/>
    </source>
</evidence>
<reference evidence="11" key="1">
    <citation type="submission" date="2015-07" db="EMBL/GenBank/DDBJ databases">
        <title>Draft genome sequence of Acetobacterium bakii DSM 8293, a potential psychrophilic chemical producer through syngas fermentation.</title>
        <authorList>
            <person name="Song Y."/>
            <person name="Hwang S."/>
            <person name="Cho B.-K."/>
        </authorList>
    </citation>
    <scope>NUCLEOTIDE SEQUENCE [LARGE SCALE GENOMIC DNA]</scope>
    <source>
        <strain evidence="11">DSM 8239</strain>
    </source>
</reference>
<dbReference type="PATRIC" id="fig|52689.4.peg.2211"/>
<evidence type="ECO:0000259" key="9">
    <source>
        <dbReference type="Pfam" id="PF00137"/>
    </source>
</evidence>
<dbReference type="InterPro" id="IPR000245">
    <property type="entry name" value="ATPase_proteolipid_csu"/>
</dbReference>
<evidence type="ECO:0000313" key="10">
    <source>
        <dbReference type="EMBL" id="KNZ41040.1"/>
    </source>
</evidence>
<evidence type="ECO:0000256" key="3">
    <source>
        <dbReference type="ARBA" id="ARBA00022448"/>
    </source>
</evidence>
<dbReference type="InterPro" id="IPR002379">
    <property type="entry name" value="ATPase_proteolipid_c-like_dom"/>
</dbReference>
<gene>
    <name evidence="10" type="ORF">AKG39_14180</name>
</gene>
<keyword evidence="7 8" id="KW-0472">Membrane</keyword>
<dbReference type="SUPFAM" id="SSF81333">
    <property type="entry name" value="F1F0 ATP synthase subunit C"/>
    <property type="match status" value="1"/>
</dbReference>
<dbReference type="EMBL" id="LGYO01000038">
    <property type="protein sequence ID" value="KNZ41040.1"/>
    <property type="molecule type" value="Genomic_DNA"/>
</dbReference>
<dbReference type="Pfam" id="PF00137">
    <property type="entry name" value="ATP-synt_C"/>
    <property type="match status" value="1"/>
</dbReference>
<feature type="transmembrane region" description="Helical" evidence="8">
    <location>
        <begin position="122"/>
        <end position="143"/>
    </location>
</feature>
<dbReference type="AlphaFoldDB" id="A0A0L6TZP7"/>
<dbReference type="CDD" id="cd18120">
    <property type="entry name" value="ATP-synt_Vo_Ao_c"/>
    <property type="match status" value="1"/>
</dbReference>
<name>A0A0L6TZP7_9FIRM</name>
<dbReference type="OrthoDB" id="5771683at2"/>
<evidence type="ECO:0000256" key="8">
    <source>
        <dbReference type="RuleBase" id="RU363060"/>
    </source>
</evidence>
<feature type="transmembrane region" description="Helical" evidence="8">
    <location>
        <begin position="82"/>
        <end position="110"/>
    </location>
</feature>
<feature type="transmembrane region" description="Helical" evidence="8">
    <location>
        <begin position="48"/>
        <end position="70"/>
    </location>
</feature>
<protein>
    <submittedName>
        <fullName evidence="10">ATPase</fullName>
    </submittedName>
</protein>
<keyword evidence="5 8" id="KW-1133">Transmembrane helix</keyword>
<dbReference type="STRING" id="52689.AKG39_14180"/>
<evidence type="ECO:0000256" key="7">
    <source>
        <dbReference type="ARBA" id="ARBA00023136"/>
    </source>
</evidence>
<keyword evidence="4 8" id="KW-0812">Transmembrane</keyword>
<comment type="subcellular location">
    <subcellularLocation>
        <location evidence="1">Membrane</location>
        <topology evidence="1">Multi-pass membrane protein</topology>
    </subcellularLocation>
</comment>
<accession>A0A0L6TZP7</accession>
<organism evidence="10 11">
    <name type="scientific">Acetobacterium bakii</name>
    <dbReference type="NCBI Taxonomy" id="52689"/>
    <lineage>
        <taxon>Bacteria</taxon>
        <taxon>Bacillati</taxon>
        <taxon>Bacillota</taxon>
        <taxon>Clostridia</taxon>
        <taxon>Eubacteriales</taxon>
        <taxon>Eubacteriaceae</taxon>
        <taxon>Acetobacterium</taxon>
    </lineage>
</organism>
<proteinExistence type="inferred from homology"/>
<keyword evidence="11" id="KW-1185">Reference proteome</keyword>
<evidence type="ECO:0000256" key="1">
    <source>
        <dbReference type="ARBA" id="ARBA00004141"/>
    </source>
</evidence>